<dbReference type="Pfam" id="PF09594">
    <property type="entry name" value="GT87"/>
    <property type="match status" value="1"/>
</dbReference>
<evidence type="ECO:0000256" key="4">
    <source>
        <dbReference type="ARBA" id="ARBA00022692"/>
    </source>
</evidence>
<feature type="transmembrane region" description="Helical" evidence="8">
    <location>
        <begin position="170"/>
        <end position="191"/>
    </location>
</feature>
<feature type="transmembrane region" description="Helical" evidence="8">
    <location>
        <begin position="330"/>
        <end position="349"/>
    </location>
</feature>
<feature type="transmembrane region" description="Helical" evidence="8">
    <location>
        <begin position="261"/>
        <end position="278"/>
    </location>
</feature>
<dbReference type="EMBL" id="JAWLKE010000005">
    <property type="protein sequence ID" value="MDV6231668.1"/>
    <property type="molecule type" value="Genomic_DNA"/>
</dbReference>
<evidence type="ECO:0000256" key="1">
    <source>
        <dbReference type="ARBA" id="ARBA00004651"/>
    </source>
</evidence>
<keyword evidence="6 8" id="KW-0472">Membrane</keyword>
<keyword evidence="3" id="KW-0808">Transferase</keyword>
<organism evidence="9 10">
    <name type="scientific">Rhodococcus cercidiphylli</name>
    <dbReference type="NCBI Taxonomy" id="489916"/>
    <lineage>
        <taxon>Bacteria</taxon>
        <taxon>Bacillati</taxon>
        <taxon>Actinomycetota</taxon>
        <taxon>Actinomycetes</taxon>
        <taxon>Mycobacteriales</taxon>
        <taxon>Nocardiaceae</taxon>
        <taxon>Rhodococcus</taxon>
    </lineage>
</organism>
<accession>A0ABU4AZJ8</accession>
<evidence type="ECO:0000256" key="5">
    <source>
        <dbReference type="ARBA" id="ARBA00022989"/>
    </source>
</evidence>
<evidence type="ECO:0000256" key="3">
    <source>
        <dbReference type="ARBA" id="ARBA00022679"/>
    </source>
</evidence>
<dbReference type="InterPro" id="IPR018584">
    <property type="entry name" value="GT87"/>
</dbReference>
<keyword evidence="2" id="KW-1003">Cell membrane</keyword>
<evidence type="ECO:0000313" key="10">
    <source>
        <dbReference type="Proteomes" id="UP001185899"/>
    </source>
</evidence>
<feature type="transmembrane region" description="Helical" evidence="8">
    <location>
        <begin position="369"/>
        <end position="389"/>
    </location>
</feature>
<feature type="transmembrane region" description="Helical" evidence="8">
    <location>
        <begin position="198"/>
        <end position="217"/>
    </location>
</feature>
<protein>
    <submittedName>
        <fullName evidence="9">Glycosyltransferase 87 family protein</fullName>
    </submittedName>
</protein>
<comment type="subcellular location">
    <subcellularLocation>
        <location evidence="1">Cell membrane</location>
        <topology evidence="1">Multi-pass membrane protein</topology>
    </subcellularLocation>
</comment>
<feature type="transmembrane region" description="Helical" evidence="8">
    <location>
        <begin position="285"/>
        <end position="303"/>
    </location>
</feature>
<feature type="transmembrane region" description="Helical" evidence="8">
    <location>
        <begin position="309"/>
        <end position="325"/>
    </location>
</feature>
<gene>
    <name evidence="9" type="ORF">R3P95_14005</name>
</gene>
<feature type="transmembrane region" description="Helical" evidence="8">
    <location>
        <begin position="86"/>
        <end position="107"/>
    </location>
</feature>
<dbReference type="Proteomes" id="UP001185899">
    <property type="component" value="Unassembled WGS sequence"/>
</dbReference>
<feature type="transmembrane region" description="Helical" evidence="8">
    <location>
        <begin position="119"/>
        <end position="135"/>
    </location>
</feature>
<sequence>MASSRVLVLIGALVGVLFHLNGFPGLRELGEHYRLDLDVYRLGGQVFAEGGDLYGQLPPIATGTTLPFTYPPIAAAIFSPLSSVSLYAASIAVTVLSMLLLLVTVVATLTSLGLRPRTLVWWTAGAVFAVAVLLLEPVTSTLNYGQINIVLMAFVALDCLPKKTPWPRGVLIGLVAAVKLTPAVFVLFFLLRKDFRAAVVSVLSFAVFTAVGFALTWSDSVKYWTETIVDSDRIGGPAYPPNQSITGVLARLGLDELPRSILWLALSVVVLAIAAIAMRKAFSAGETALALTINAMFGLLVSPVSWSHHWVWAIPFTVVLAVLGYRRRSALLATLVAVGLALMVYPPHWKLGEGRWSGLGWPLVDQFAASGYVWWALASIIAVAAVGWTDRADTTVDTRSAV</sequence>
<evidence type="ECO:0000256" key="6">
    <source>
        <dbReference type="ARBA" id="ARBA00023136"/>
    </source>
</evidence>
<comment type="caution">
    <text evidence="9">The sequence shown here is derived from an EMBL/GenBank/DDBJ whole genome shotgun (WGS) entry which is preliminary data.</text>
</comment>
<evidence type="ECO:0000313" key="9">
    <source>
        <dbReference type="EMBL" id="MDV6231668.1"/>
    </source>
</evidence>
<evidence type="ECO:0000256" key="8">
    <source>
        <dbReference type="SAM" id="Phobius"/>
    </source>
</evidence>
<name>A0ABU4AZJ8_9NOCA</name>
<reference evidence="9 10" key="1">
    <citation type="submission" date="2023-10" db="EMBL/GenBank/DDBJ databases">
        <title>Development of a sustainable strategy for remediation of hydrocarbon-contaminated territories based on the waste exchange concept.</title>
        <authorList>
            <person name="Krivoruchko A."/>
        </authorList>
    </citation>
    <scope>NUCLEOTIDE SEQUENCE [LARGE SCALE GENOMIC DNA]</scope>
    <source>
        <strain evidence="9 10">IEGM 1322</strain>
    </source>
</reference>
<keyword evidence="4 8" id="KW-0812">Transmembrane</keyword>
<keyword evidence="5 8" id="KW-1133">Transmembrane helix</keyword>
<evidence type="ECO:0000256" key="2">
    <source>
        <dbReference type="ARBA" id="ARBA00022475"/>
    </source>
</evidence>
<keyword evidence="10" id="KW-1185">Reference proteome</keyword>
<proteinExistence type="inferred from homology"/>
<comment type="similarity">
    <text evidence="7">Belongs to the glycosyltransferase 87 family.</text>
</comment>
<evidence type="ECO:0000256" key="7">
    <source>
        <dbReference type="ARBA" id="ARBA00024033"/>
    </source>
</evidence>